<organism evidence="2 3">
    <name type="scientific">Romanomermis culicivorax</name>
    <name type="common">Nematode worm</name>
    <dbReference type="NCBI Taxonomy" id="13658"/>
    <lineage>
        <taxon>Eukaryota</taxon>
        <taxon>Metazoa</taxon>
        <taxon>Ecdysozoa</taxon>
        <taxon>Nematoda</taxon>
        <taxon>Enoplea</taxon>
        <taxon>Dorylaimia</taxon>
        <taxon>Mermithida</taxon>
        <taxon>Mermithoidea</taxon>
        <taxon>Mermithidae</taxon>
        <taxon>Romanomermis</taxon>
    </lineage>
</organism>
<feature type="compositionally biased region" description="Polar residues" evidence="1">
    <location>
        <begin position="1"/>
        <end position="18"/>
    </location>
</feature>
<name>A0A915L067_ROMCU</name>
<accession>A0A915L067</accession>
<protein>
    <submittedName>
        <fullName evidence="3">Uncharacterized protein</fullName>
    </submittedName>
</protein>
<sequence length="99" mass="10804">MYRPPSTSTLTSAESKITSGVKRRRQTTTSNVGVKKPRRVAAASTGLLIAAPKALPPTPVTPALPPAINFKDKKVKEEIHDMFVDQIRNDCTLMFDAPQ</sequence>
<evidence type="ECO:0000313" key="2">
    <source>
        <dbReference type="Proteomes" id="UP000887565"/>
    </source>
</evidence>
<evidence type="ECO:0000313" key="3">
    <source>
        <dbReference type="WBParaSite" id="nRc.2.0.1.t43845-RA"/>
    </source>
</evidence>
<dbReference type="Proteomes" id="UP000887565">
    <property type="component" value="Unplaced"/>
</dbReference>
<dbReference type="AlphaFoldDB" id="A0A915L067"/>
<keyword evidence="2" id="KW-1185">Reference proteome</keyword>
<dbReference type="WBParaSite" id="nRc.2.0.1.t43845-RA">
    <property type="protein sequence ID" value="nRc.2.0.1.t43845-RA"/>
    <property type="gene ID" value="nRc.2.0.1.g43845"/>
</dbReference>
<reference evidence="3" key="1">
    <citation type="submission" date="2022-11" db="UniProtKB">
        <authorList>
            <consortium name="WormBaseParasite"/>
        </authorList>
    </citation>
    <scope>IDENTIFICATION</scope>
</reference>
<feature type="region of interest" description="Disordered" evidence="1">
    <location>
        <begin position="1"/>
        <end position="32"/>
    </location>
</feature>
<evidence type="ECO:0000256" key="1">
    <source>
        <dbReference type="SAM" id="MobiDB-lite"/>
    </source>
</evidence>
<proteinExistence type="predicted"/>